<dbReference type="RefSeq" id="WP_158980670.1">
    <property type="nucleotide sequence ID" value="NZ_WSFO01000011.1"/>
</dbReference>
<protein>
    <recommendedName>
        <fullName evidence="1">ABC-three component systems C-terminal domain-containing protein</fullName>
    </recommendedName>
</protein>
<comment type="caution">
    <text evidence="2">The sequence shown here is derived from an EMBL/GenBank/DDBJ whole genome shotgun (WGS) entry which is preliminary data.</text>
</comment>
<proteinExistence type="predicted"/>
<name>A0A6A4RG14_9RHOB</name>
<evidence type="ECO:0000259" key="1">
    <source>
        <dbReference type="Pfam" id="PF20282"/>
    </source>
</evidence>
<accession>A0A6A4RG14</accession>
<gene>
    <name evidence="2" type="ORF">GP644_17820</name>
</gene>
<organism evidence="2 3">
    <name type="scientific">Parasedimentitalea maritima</name>
    <dbReference type="NCBI Taxonomy" id="2578117"/>
    <lineage>
        <taxon>Bacteria</taxon>
        <taxon>Pseudomonadati</taxon>
        <taxon>Pseudomonadota</taxon>
        <taxon>Alphaproteobacteria</taxon>
        <taxon>Rhodobacterales</taxon>
        <taxon>Paracoccaceae</taxon>
        <taxon>Parasedimentitalea</taxon>
    </lineage>
</organism>
<reference evidence="2 3" key="1">
    <citation type="submission" date="2019-12" db="EMBL/GenBank/DDBJ databases">
        <authorList>
            <person name="Zhang Y.-J."/>
        </authorList>
    </citation>
    <scope>NUCLEOTIDE SEQUENCE [LARGE SCALE GENOMIC DNA]</scope>
    <source>
        <strain evidence="2 3">H18S-6</strain>
    </source>
</reference>
<dbReference type="EMBL" id="WSFO01000011">
    <property type="protein sequence ID" value="KAE9627949.1"/>
    <property type="molecule type" value="Genomic_DNA"/>
</dbReference>
<evidence type="ECO:0000313" key="3">
    <source>
        <dbReference type="Proteomes" id="UP000441586"/>
    </source>
</evidence>
<dbReference type="Pfam" id="PF20282">
    <property type="entry name" value="CTD6"/>
    <property type="match status" value="1"/>
</dbReference>
<evidence type="ECO:0000313" key="2">
    <source>
        <dbReference type="EMBL" id="KAE9627949.1"/>
    </source>
</evidence>
<dbReference type="Proteomes" id="UP000441586">
    <property type="component" value="Unassembled WGS sequence"/>
</dbReference>
<sequence>MPFNEDRLILNLTDSELEDLIKKWLARVKGDYVDFERPTSSADMGRDAVGFLSKNRYDGEWHNYQCKQLKAALGKGEFAVELGKIFHYHCAGYFTLPTSYIFVAPNSGVRTVKNLIDQPSKIGPYLIEHWDEYCLEKISTTPSPLTKNIRDAIESYPFEKVELWKASEIVERPHMRAVMSEIMDIDPGEAPTIADEDVPEEVQDFERPYIGQLVDVFGEHRGTPFDNLAEVVGDAAFGQQITTARRRFLEHRAFKRFFRDNLLKKQIEQVDQDVLDGVGDHYLLMSAGPLYDRMIKVMSEASKTPISGPLGRHNRVTPSVKQGACHHFANTGKLPWK</sequence>
<feature type="domain" description="ABC-three component systems C-terminal" evidence="1">
    <location>
        <begin position="206"/>
        <end position="336"/>
    </location>
</feature>
<dbReference type="InterPro" id="IPR046914">
    <property type="entry name" value="ABC-3C_CTD6"/>
</dbReference>
<dbReference type="AlphaFoldDB" id="A0A6A4RG14"/>